<dbReference type="GO" id="GO:0003677">
    <property type="term" value="F:DNA binding"/>
    <property type="evidence" value="ECO:0007669"/>
    <property type="project" value="UniProtKB-KW"/>
</dbReference>
<dbReference type="Pfam" id="PF03796">
    <property type="entry name" value="DnaB_C"/>
    <property type="match status" value="1"/>
</dbReference>
<dbReference type="InterPro" id="IPR007693">
    <property type="entry name" value="DNA_helicase_DnaB-like_N"/>
</dbReference>
<evidence type="ECO:0000259" key="13">
    <source>
        <dbReference type="PROSITE" id="PS51199"/>
    </source>
</evidence>
<keyword evidence="6 14" id="KW-0347">Helicase</keyword>
<evidence type="ECO:0000256" key="6">
    <source>
        <dbReference type="ARBA" id="ARBA00022806"/>
    </source>
</evidence>
<proteinExistence type="inferred from homology"/>
<dbReference type="GO" id="GO:0005829">
    <property type="term" value="C:cytosol"/>
    <property type="evidence" value="ECO:0007669"/>
    <property type="project" value="TreeGrafter"/>
</dbReference>
<dbReference type="InterPro" id="IPR036185">
    <property type="entry name" value="DNA_heli_DnaB-like_N_sf"/>
</dbReference>
<dbReference type="GO" id="GO:1990077">
    <property type="term" value="C:primosome complex"/>
    <property type="evidence" value="ECO:0007669"/>
    <property type="project" value="UniProtKB-KW"/>
</dbReference>
<accession>A0A3B0TMF7</accession>
<keyword evidence="4" id="KW-0547">Nucleotide-binding</keyword>
<dbReference type="Gene3D" id="3.40.50.300">
    <property type="entry name" value="P-loop containing nucleotide triphosphate hydrolases"/>
    <property type="match status" value="1"/>
</dbReference>
<dbReference type="GO" id="GO:0043139">
    <property type="term" value="F:5'-3' DNA helicase activity"/>
    <property type="evidence" value="ECO:0007669"/>
    <property type="project" value="UniProtKB-EC"/>
</dbReference>
<dbReference type="EMBL" id="UOEM01000075">
    <property type="protein sequence ID" value="VAW14527.1"/>
    <property type="molecule type" value="Genomic_DNA"/>
</dbReference>
<evidence type="ECO:0000256" key="4">
    <source>
        <dbReference type="ARBA" id="ARBA00022741"/>
    </source>
</evidence>
<dbReference type="PANTHER" id="PTHR30153">
    <property type="entry name" value="REPLICATIVE DNA HELICASE DNAB"/>
    <property type="match status" value="1"/>
</dbReference>
<reference evidence="14" key="1">
    <citation type="submission" date="2018-06" db="EMBL/GenBank/DDBJ databases">
        <authorList>
            <person name="Zhirakovskaya E."/>
        </authorList>
    </citation>
    <scope>NUCLEOTIDE SEQUENCE</scope>
</reference>
<keyword evidence="3" id="KW-0235">DNA replication</keyword>
<dbReference type="NCBIfam" id="TIGR00665">
    <property type="entry name" value="DnaB"/>
    <property type="match status" value="1"/>
</dbReference>
<protein>
    <recommendedName>
        <fullName evidence="10">DNA 5'-3' helicase</fullName>
        <ecNumber evidence="10">5.6.2.3</ecNumber>
    </recommendedName>
</protein>
<evidence type="ECO:0000256" key="1">
    <source>
        <dbReference type="ARBA" id="ARBA00008428"/>
    </source>
</evidence>
<name>A0A3B0TMF7_9ZZZZ</name>
<evidence type="ECO:0000256" key="12">
    <source>
        <dbReference type="SAM" id="MobiDB-lite"/>
    </source>
</evidence>
<dbReference type="InterPro" id="IPR016136">
    <property type="entry name" value="DNA_helicase_N/primase_C"/>
</dbReference>
<sequence length="516" mass="56722">MSDIAATLDIPSHMTGDPSSPTTGVPVRTGEDLGLPFRLAPHNSDAEQALLGAILVNNEACDRVSGFLEAEHFFEPVHGRLFEAAAKLIRAGKLVSPITLKTYFERDEALMEIGGPKYLARLAAAATTIINAEEYGRIVYDLAIRRSLIVIGSDMVNRAYDAPVEATPQEQITESEQQLFSLAEKGKFGGDFLDFASALTEAVDIAAAAFHRDGHTSGVSTGFVGLDRMLGGLQKSDLIIIAGRPAMGKTAFATNVAFNVAKHFHAETEPDGTRKLLAGGIVGFFSLEMSSAQLATRIISEQTGVSSEEIRRGTIGRDEFGRLVDVSKDLQDMPLFIDESGGITISQLAARARRLKRRNGLDVLVIDYLQLLAGSGKYSDNRVQEVTEITTSLKALAKELNIPIIALSQLSRQVENRDDKRPQLADLRESGSIEQDADVVMFLYREEYYLERKEPREGTTEHIEWQTEMERVHQLAEVIIGKHRHGPTGNIKLHFEGRVTRFSDLARNDHLPDRIG</sequence>
<dbReference type="SUPFAM" id="SSF48024">
    <property type="entry name" value="N-terminal domain of DnaB helicase"/>
    <property type="match status" value="1"/>
</dbReference>
<evidence type="ECO:0000256" key="2">
    <source>
        <dbReference type="ARBA" id="ARBA00022515"/>
    </source>
</evidence>
<dbReference type="InterPro" id="IPR027417">
    <property type="entry name" value="P-loop_NTPase"/>
</dbReference>
<dbReference type="GO" id="GO:0005524">
    <property type="term" value="F:ATP binding"/>
    <property type="evidence" value="ECO:0007669"/>
    <property type="project" value="UniProtKB-KW"/>
</dbReference>
<comment type="similarity">
    <text evidence="1">Belongs to the helicase family. DnaB subfamily.</text>
</comment>
<dbReference type="CDD" id="cd00984">
    <property type="entry name" value="DnaB_C"/>
    <property type="match status" value="1"/>
</dbReference>
<evidence type="ECO:0000313" key="14">
    <source>
        <dbReference type="EMBL" id="VAW14527.1"/>
    </source>
</evidence>
<dbReference type="GO" id="GO:0016887">
    <property type="term" value="F:ATP hydrolysis activity"/>
    <property type="evidence" value="ECO:0007669"/>
    <property type="project" value="RHEA"/>
</dbReference>
<keyword evidence="2" id="KW-0639">Primosome</keyword>
<organism evidence="14">
    <name type="scientific">hydrothermal vent metagenome</name>
    <dbReference type="NCBI Taxonomy" id="652676"/>
    <lineage>
        <taxon>unclassified sequences</taxon>
        <taxon>metagenomes</taxon>
        <taxon>ecological metagenomes</taxon>
    </lineage>
</organism>
<evidence type="ECO:0000256" key="8">
    <source>
        <dbReference type="ARBA" id="ARBA00023125"/>
    </source>
</evidence>
<evidence type="ECO:0000256" key="7">
    <source>
        <dbReference type="ARBA" id="ARBA00022840"/>
    </source>
</evidence>
<evidence type="ECO:0000256" key="5">
    <source>
        <dbReference type="ARBA" id="ARBA00022801"/>
    </source>
</evidence>
<evidence type="ECO:0000256" key="11">
    <source>
        <dbReference type="ARBA" id="ARBA00048954"/>
    </source>
</evidence>
<evidence type="ECO:0000256" key="9">
    <source>
        <dbReference type="ARBA" id="ARBA00023235"/>
    </source>
</evidence>
<feature type="region of interest" description="Disordered" evidence="12">
    <location>
        <begin position="1"/>
        <end position="27"/>
    </location>
</feature>
<dbReference type="EC" id="5.6.2.3" evidence="10"/>
<dbReference type="NCBIfam" id="NF006606">
    <property type="entry name" value="PRK09165.1"/>
    <property type="match status" value="1"/>
</dbReference>
<keyword evidence="8" id="KW-0238">DNA-binding</keyword>
<dbReference type="PANTHER" id="PTHR30153:SF2">
    <property type="entry name" value="REPLICATIVE DNA HELICASE"/>
    <property type="match status" value="1"/>
</dbReference>
<gene>
    <name evidence="14" type="ORF">MNBD_ALPHA09-973</name>
</gene>
<dbReference type="InterPro" id="IPR007692">
    <property type="entry name" value="DNA_helicase_DnaB"/>
</dbReference>
<comment type="catalytic activity">
    <reaction evidence="11">
        <text>ATP + H2O = ADP + phosphate + H(+)</text>
        <dbReference type="Rhea" id="RHEA:13065"/>
        <dbReference type="ChEBI" id="CHEBI:15377"/>
        <dbReference type="ChEBI" id="CHEBI:15378"/>
        <dbReference type="ChEBI" id="CHEBI:30616"/>
        <dbReference type="ChEBI" id="CHEBI:43474"/>
        <dbReference type="ChEBI" id="CHEBI:456216"/>
        <dbReference type="EC" id="5.6.2.3"/>
    </reaction>
</comment>
<dbReference type="AlphaFoldDB" id="A0A3B0TMF7"/>
<evidence type="ECO:0000256" key="10">
    <source>
        <dbReference type="ARBA" id="ARBA00044969"/>
    </source>
</evidence>
<dbReference type="SUPFAM" id="SSF52540">
    <property type="entry name" value="P-loop containing nucleoside triphosphate hydrolases"/>
    <property type="match status" value="1"/>
</dbReference>
<keyword evidence="5 14" id="KW-0378">Hydrolase</keyword>
<keyword evidence="7" id="KW-0067">ATP-binding</keyword>
<dbReference type="Gene3D" id="1.10.860.10">
    <property type="entry name" value="DNAb Helicase, Chain A"/>
    <property type="match status" value="1"/>
</dbReference>
<dbReference type="GO" id="GO:0006269">
    <property type="term" value="P:DNA replication, synthesis of primer"/>
    <property type="evidence" value="ECO:0007669"/>
    <property type="project" value="UniProtKB-KW"/>
</dbReference>
<feature type="domain" description="SF4 helicase" evidence="13">
    <location>
        <begin position="212"/>
        <end position="509"/>
    </location>
</feature>
<evidence type="ECO:0000256" key="3">
    <source>
        <dbReference type="ARBA" id="ARBA00022705"/>
    </source>
</evidence>
<dbReference type="InterPro" id="IPR007694">
    <property type="entry name" value="DNA_helicase_DnaB-like_C"/>
</dbReference>
<keyword evidence="9" id="KW-0413">Isomerase</keyword>
<dbReference type="PROSITE" id="PS51199">
    <property type="entry name" value="SF4_HELICASE"/>
    <property type="match status" value="1"/>
</dbReference>
<dbReference type="Pfam" id="PF00772">
    <property type="entry name" value="DnaB"/>
    <property type="match status" value="1"/>
</dbReference>